<accession>A0ABV2F995</accession>
<gene>
    <name evidence="2" type="ORF">ABID47_004969</name>
</gene>
<dbReference type="Pfam" id="PF13271">
    <property type="entry name" value="DUF4062"/>
    <property type="match status" value="1"/>
</dbReference>
<name>A0ABV2F995_9BACL</name>
<comment type="caution">
    <text evidence="2">The sequence shown here is derived from an EMBL/GenBank/DDBJ whole genome shotgun (WGS) entry which is preliminary data.</text>
</comment>
<evidence type="ECO:0000313" key="3">
    <source>
        <dbReference type="Proteomes" id="UP001549098"/>
    </source>
</evidence>
<dbReference type="Proteomes" id="UP001549098">
    <property type="component" value="Unassembled WGS sequence"/>
</dbReference>
<evidence type="ECO:0000259" key="1">
    <source>
        <dbReference type="Pfam" id="PF13271"/>
    </source>
</evidence>
<evidence type="ECO:0000313" key="2">
    <source>
        <dbReference type="EMBL" id="MET3548339.1"/>
    </source>
</evidence>
<sequence length="415" mass="47111">MAYEVQVYEVVIASPSDLKNERMKVRETVLQWNAEHSKNFKIIFQPVMWEMDTVPEVNIRPQESINRQIIQDSDIMIAMFWSKLGSSTGTSISGTVEEIDLFIAAGKPVALYFSDKSTSISNIDAPQLEALRKYKQSISETSYYNIFKSTNGLKQLIFKYLTVTAQKLSRDRNNHSILQSNDNNEFIPISSNNSIFKELFVQASHSNANGYWLSIVADYNDGYSHFDTDKKQHVLDWSTQLLYTIFPQSDVNKQYGKDYVLVTNLLNNSMIPIFRVQYFNAGVVIIQWRGDSLSIPLEWVITLCLVSVIQVVNSPIVTGKSLGRLGIALSNAPEGGINTNGVFTASSTDVYLMSRNSTWESVIVGSIDIDEIIKEFVRDTLSSWGYYGFEKNLNELIIKNVKQEFLLQQRGLTFL</sequence>
<dbReference type="InterPro" id="IPR025139">
    <property type="entry name" value="DUF4062"/>
</dbReference>
<keyword evidence="3" id="KW-1185">Reference proteome</keyword>
<proteinExistence type="predicted"/>
<organism evidence="2 3">
    <name type="scientific">Paenibacillus favisporus</name>
    <dbReference type="NCBI Taxonomy" id="221028"/>
    <lineage>
        <taxon>Bacteria</taxon>
        <taxon>Bacillati</taxon>
        <taxon>Bacillota</taxon>
        <taxon>Bacilli</taxon>
        <taxon>Bacillales</taxon>
        <taxon>Paenibacillaceae</taxon>
        <taxon>Paenibacillus</taxon>
    </lineage>
</organism>
<protein>
    <submittedName>
        <fullName evidence="2">Nucleoside 2-deoxyribosyltransferase/regulation of enolase protein 1 (Concanavalin A-like superfamily)</fullName>
    </submittedName>
</protein>
<feature type="domain" description="DUF4062" evidence="1">
    <location>
        <begin position="11"/>
        <end position="100"/>
    </location>
</feature>
<dbReference type="RefSeq" id="WP_354500679.1">
    <property type="nucleotide sequence ID" value="NZ_JBEPLV010000006.1"/>
</dbReference>
<dbReference type="EMBL" id="JBEPLV010000006">
    <property type="protein sequence ID" value="MET3548339.1"/>
    <property type="molecule type" value="Genomic_DNA"/>
</dbReference>
<reference evidence="2 3" key="1">
    <citation type="submission" date="2024-06" db="EMBL/GenBank/DDBJ databases">
        <title>Genomic Encyclopedia of Type Strains, Phase IV (KMG-IV): sequencing the most valuable type-strain genomes for metagenomic binning, comparative biology and taxonomic classification.</title>
        <authorList>
            <person name="Goeker M."/>
        </authorList>
    </citation>
    <scope>NUCLEOTIDE SEQUENCE [LARGE SCALE GENOMIC DNA]</scope>
    <source>
        <strain evidence="2 3">DSM 17253</strain>
    </source>
</reference>